<dbReference type="GO" id="GO:0051537">
    <property type="term" value="F:2 iron, 2 sulfur cluster binding"/>
    <property type="evidence" value="ECO:0007669"/>
    <property type="project" value="UniProtKB-KW"/>
</dbReference>
<accession>A0A1E5NEF6</accession>
<dbReference type="Gene3D" id="2.102.10.10">
    <property type="entry name" value="Rieske [2Fe-2S] iron-sulphur domain"/>
    <property type="match status" value="1"/>
</dbReference>
<dbReference type="InterPro" id="IPR017941">
    <property type="entry name" value="Rieske_2Fe-2S"/>
</dbReference>
<proteinExistence type="predicted"/>
<dbReference type="PANTHER" id="PTHR21266:SF59">
    <property type="entry name" value="BLR4922 PROTEIN"/>
    <property type="match status" value="1"/>
</dbReference>
<evidence type="ECO:0000256" key="1">
    <source>
        <dbReference type="ARBA" id="ARBA00022714"/>
    </source>
</evidence>
<evidence type="ECO:0000313" key="8">
    <source>
        <dbReference type="Proteomes" id="UP000095247"/>
    </source>
</evidence>
<protein>
    <submittedName>
        <fullName evidence="7">Oxidase</fullName>
    </submittedName>
</protein>
<evidence type="ECO:0000256" key="2">
    <source>
        <dbReference type="ARBA" id="ARBA00022723"/>
    </source>
</evidence>
<name>A0A1E5NEF6_9SPIR</name>
<dbReference type="GO" id="GO:0016491">
    <property type="term" value="F:oxidoreductase activity"/>
    <property type="evidence" value="ECO:0007669"/>
    <property type="project" value="UniProtKB-KW"/>
</dbReference>
<keyword evidence="4" id="KW-0408">Iron</keyword>
<dbReference type="Proteomes" id="UP000095247">
    <property type="component" value="Unassembled WGS sequence"/>
</dbReference>
<organism evidence="7 8">
    <name type="scientific">Brachyspira hampsonii</name>
    <dbReference type="NCBI Taxonomy" id="1287055"/>
    <lineage>
        <taxon>Bacteria</taxon>
        <taxon>Pseudomonadati</taxon>
        <taxon>Spirochaetota</taxon>
        <taxon>Spirochaetia</taxon>
        <taxon>Brachyspirales</taxon>
        <taxon>Brachyspiraceae</taxon>
        <taxon>Brachyspira</taxon>
    </lineage>
</organism>
<dbReference type="Pfam" id="PF19112">
    <property type="entry name" value="VanA_C"/>
    <property type="match status" value="1"/>
</dbReference>
<dbReference type="InterPro" id="IPR044043">
    <property type="entry name" value="VanA_C_cat"/>
</dbReference>
<evidence type="ECO:0000256" key="3">
    <source>
        <dbReference type="ARBA" id="ARBA00023002"/>
    </source>
</evidence>
<evidence type="ECO:0000259" key="6">
    <source>
        <dbReference type="PROSITE" id="PS51296"/>
    </source>
</evidence>
<dbReference type="Pfam" id="PF00355">
    <property type="entry name" value="Rieske"/>
    <property type="match status" value="1"/>
</dbReference>
<dbReference type="PROSITE" id="PS51296">
    <property type="entry name" value="RIESKE"/>
    <property type="match status" value="1"/>
</dbReference>
<feature type="domain" description="Rieske" evidence="6">
    <location>
        <begin position="6"/>
        <end position="111"/>
    </location>
</feature>
<evidence type="ECO:0000313" key="7">
    <source>
        <dbReference type="EMBL" id="OEJ14533.1"/>
    </source>
</evidence>
<dbReference type="AlphaFoldDB" id="A0A1E5NEF6"/>
<dbReference type="InterPro" id="IPR036922">
    <property type="entry name" value="Rieske_2Fe-2S_sf"/>
</dbReference>
<dbReference type="InterPro" id="IPR050584">
    <property type="entry name" value="Cholesterol_7-desaturase"/>
</dbReference>
<sequence length="333" mass="39260">MIYNMWYAVLDSKEVKKNKPLFAKRLNKNLVFWRDSNNNICCIDDKCCHRGASLSLGKVCKDNIACPFHGFQFDKSGKTVIIPANGKSTEVNKNFFVEGYEVRDLYGFIWFWYGDKDKINNKIMFSDDLKDKKFSYSTIKDEWNNHYTRCIENQLDVVHISFVHHNTIGRGNQTVVNGPLAELDEDNNILKFYVNNVIDKGQKALNASEMKKEDFKYFLYFYFPNTWQNYIFEKMRIFGVFAPVDDENTVIYMRFYQKIVNIPFIKNIINFIGKKYSDIVLKQDKNVVKTQSKKESYLGMKEEKLIPGDKPIIIYRSKRDKLKKKNNSLQINN</sequence>
<reference evidence="7 8" key="1">
    <citation type="submission" date="2016-08" db="EMBL/GenBank/DDBJ databases">
        <title>Characterization and recognition of Brachyspira hampsonii sp. nov., a novel intestinal spirochete that is pathogenic to pigs.</title>
        <authorList>
            <person name="Mirajkar N."/>
            <person name="La T."/>
            <person name="Phillips N."/>
            <person name="Hampson D."/>
            <person name="Gebhart C."/>
        </authorList>
    </citation>
    <scope>NUCLEOTIDE SEQUENCE [LARGE SCALE GENOMIC DNA]</scope>
    <source>
        <strain evidence="7 8">P280/1</strain>
    </source>
</reference>
<keyword evidence="5" id="KW-0411">Iron-sulfur</keyword>
<dbReference type="RefSeq" id="WP_069726698.1">
    <property type="nucleotide sequence ID" value="NZ_MDCO01000010.1"/>
</dbReference>
<evidence type="ECO:0000256" key="5">
    <source>
        <dbReference type="ARBA" id="ARBA00023014"/>
    </source>
</evidence>
<evidence type="ECO:0000256" key="4">
    <source>
        <dbReference type="ARBA" id="ARBA00023004"/>
    </source>
</evidence>
<dbReference type="Gene3D" id="3.90.380.10">
    <property type="entry name" value="Naphthalene 1,2-dioxygenase Alpha Subunit, Chain A, domain 1"/>
    <property type="match status" value="1"/>
</dbReference>
<dbReference type="GO" id="GO:0046872">
    <property type="term" value="F:metal ion binding"/>
    <property type="evidence" value="ECO:0007669"/>
    <property type="project" value="UniProtKB-KW"/>
</dbReference>
<dbReference type="SUPFAM" id="SSF50022">
    <property type="entry name" value="ISP domain"/>
    <property type="match status" value="1"/>
</dbReference>
<keyword evidence="1" id="KW-0001">2Fe-2S</keyword>
<gene>
    <name evidence="7" type="ORF">BFL38_06825</name>
</gene>
<dbReference type="EMBL" id="MDCO01000010">
    <property type="protein sequence ID" value="OEJ14533.1"/>
    <property type="molecule type" value="Genomic_DNA"/>
</dbReference>
<dbReference type="PANTHER" id="PTHR21266">
    <property type="entry name" value="IRON-SULFUR DOMAIN CONTAINING PROTEIN"/>
    <property type="match status" value="1"/>
</dbReference>
<dbReference type="SUPFAM" id="SSF55961">
    <property type="entry name" value="Bet v1-like"/>
    <property type="match status" value="1"/>
</dbReference>
<keyword evidence="3" id="KW-0560">Oxidoreductase</keyword>
<keyword evidence="2" id="KW-0479">Metal-binding</keyword>
<comment type="caution">
    <text evidence="7">The sequence shown here is derived from an EMBL/GenBank/DDBJ whole genome shotgun (WGS) entry which is preliminary data.</text>
</comment>